<dbReference type="Gene3D" id="3.40.50.10950">
    <property type="match status" value="1"/>
</dbReference>
<dbReference type="GO" id="GO:0008959">
    <property type="term" value="F:phosphate acetyltransferase activity"/>
    <property type="evidence" value="ECO:0007669"/>
    <property type="project" value="UniProtKB-EC"/>
</dbReference>
<protein>
    <recommendedName>
        <fullName evidence="3">Phosphate acetyltransferase</fullName>
        <ecNumber evidence="2">2.3.1.8</ecNumber>
    </recommendedName>
    <alternativeName>
        <fullName evidence="6">Phosphotransacetylase</fullName>
    </alternativeName>
</protein>
<evidence type="ECO:0000256" key="5">
    <source>
        <dbReference type="ARBA" id="ARBA00023315"/>
    </source>
</evidence>
<dbReference type="NCBIfam" id="NF007233">
    <property type="entry name" value="PRK09653.1"/>
    <property type="match status" value="1"/>
</dbReference>
<evidence type="ECO:0000259" key="7">
    <source>
        <dbReference type="Pfam" id="PF01515"/>
    </source>
</evidence>
<evidence type="ECO:0000256" key="1">
    <source>
        <dbReference type="ARBA" id="ARBA00004989"/>
    </source>
</evidence>
<accession>A0A7S0VCB8</accession>
<dbReference type="NCBIfam" id="TIGR00651">
    <property type="entry name" value="pta"/>
    <property type="match status" value="1"/>
</dbReference>
<dbReference type="InterPro" id="IPR042112">
    <property type="entry name" value="P_AcTrfase_dom2"/>
</dbReference>
<organism evidence="8">
    <name type="scientific">Polytomella parva</name>
    <dbReference type="NCBI Taxonomy" id="51329"/>
    <lineage>
        <taxon>Eukaryota</taxon>
        <taxon>Viridiplantae</taxon>
        <taxon>Chlorophyta</taxon>
        <taxon>core chlorophytes</taxon>
        <taxon>Chlorophyceae</taxon>
        <taxon>CS clade</taxon>
        <taxon>Chlamydomonadales</taxon>
        <taxon>Chlamydomonadaceae</taxon>
        <taxon>Polytomella</taxon>
    </lineage>
</organism>
<evidence type="ECO:0000256" key="3">
    <source>
        <dbReference type="ARBA" id="ARBA00021528"/>
    </source>
</evidence>
<dbReference type="Gene3D" id="3.40.50.10750">
    <property type="entry name" value="Isocitrate/Isopropylmalate dehydrogenase-like"/>
    <property type="match status" value="1"/>
</dbReference>
<dbReference type="SUPFAM" id="SSF53659">
    <property type="entry name" value="Isocitrate/Isopropylmalate dehydrogenase-like"/>
    <property type="match status" value="1"/>
</dbReference>
<name>A0A7S0VCB8_9CHLO</name>
<dbReference type="EMBL" id="HBFM01025303">
    <property type="protein sequence ID" value="CAD8783029.1"/>
    <property type="molecule type" value="Transcribed_RNA"/>
</dbReference>
<proteinExistence type="predicted"/>
<comment type="pathway">
    <text evidence="1">Metabolic intermediate biosynthesis; acetyl-CoA biosynthesis; acetyl-CoA from acetate: step 2/2.</text>
</comment>
<dbReference type="NCBIfam" id="NF004167">
    <property type="entry name" value="PRK05632.1"/>
    <property type="match status" value="1"/>
</dbReference>
<dbReference type="Pfam" id="PF01515">
    <property type="entry name" value="PTA_PTB"/>
    <property type="match status" value="1"/>
</dbReference>
<dbReference type="InterPro" id="IPR042113">
    <property type="entry name" value="P_AcTrfase_dom1"/>
</dbReference>
<evidence type="ECO:0000256" key="6">
    <source>
        <dbReference type="ARBA" id="ARBA00031108"/>
    </source>
</evidence>
<dbReference type="EC" id="2.3.1.8" evidence="2"/>
<dbReference type="InterPro" id="IPR050500">
    <property type="entry name" value="Phos_Acetyltrans/Butyryltrans"/>
</dbReference>
<reference evidence="8" key="1">
    <citation type="submission" date="2021-01" db="EMBL/GenBank/DDBJ databases">
        <authorList>
            <person name="Corre E."/>
            <person name="Pelletier E."/>
            <person name="Niang G."/>
            <person name="Scheremetjew M."/>
            <person name="Finn R."/>
            <person name="Kale V."/>
            <person name="Holt S."/>
            <person name="Cochrane G."/>
            <person name="Meng A."/>
            <person name="Brown T."/>
            <person name="Cohen L."/>
        </authorList>
    </citation>
    <scope>NUCLEOTIDE SEQUENCE</scope>
    <source>
        <strain evidence="8">SAG 63-3</strain>
    </source>
</reference>
<dbReference type="AlphaFoldDB" id="A0A7S0VCB8"/>
<feature type="domain" description="Phosphate acetyl/butaryl transferase" evidence="7">
    <location>
        <begin position="255"/>
        <end position="571"/>
    </location>
</feature>
<evidence type="ECO:0000256" key="4">
    <source>
        <dbReference type="ARBA" id="ARBA00022679"/>
    </source>
</evidence>
<dbReference type="PANTHER" id="PTHR43356">
    <property type="entry name" value="PHOSPHATE ACETYLTRANSFERASE"/>
    <property type="match status" value="1"/>
</dbReference>
<keyword evidence="5" id="KW-0012">Acyltransferase</keyword>
<dbReference type="InterPro" id="IPR004614">
    <property type="entry name" value="P_AcTrfase"/>
</dbReference>
<dbReference type="InterPro" id="IPR002505">
    <property type="entry name" value="PTA_PTB"/>
</dbReference>
<evidence type="ECO:0000256" key="2">
    <source>
        <dbReference type="ARBA" id="ARBA00012707"/>
    </source>
</evidence>
<evidence type="ECO:0000313" key="8">
    <source>
        <dbReference type="EMBL" id="CAD8783029.1"/>
    </source>
</evidence>
<keyword evidence="4" id="KW-0808">Transferase</keyword>
<dbReference type="PANTHER" id="PTHR43356:SF3">
    <property type="entry name" value="PHOSPHATE ACETYLTRANSFERASE"/>
    <property type="match status" value="1"/>
</dbReference>
<gene>
    <name evidence="8" type="ORF">PPAR00522_LOCUS16379</name>
</gene>
<sequence>MSGKLQQQLMGFALNGRNSVARKMFSRGLSTEAKAKIKSVYVSEVGVSSGNTPFLLALLGYFQKHIPSTGFYDAVASPKAAAVESAFGLKSKSVSSADINKFLASGKQDEVLDNIFEGYMAVKSEKDFVVVQGTGSEIDAKIALSLDSPVVISVNAQSGNADELYSAALLRRQLFLDNKVEVAGVAASGASAEVTAALKSKFEAAGITFIGGVNAGVSAEEAKKSFEGLVSGSAVASNLEKYFKASTLRFPPRFFTYGINAACKKDPQHIVLPESLDKRVLTAAAEITARGLAKVTLLGDATYVAEEAKKLGLDLSNVNVIDPKTSPKLQEYIDILVEKRKSKGLTPEQAKDLLIKDVNFYGTLMVTVGDADGMVSGAMHTTAATIRPGLQVLRPKGDFLCSSIFFMCLPEKVLVYGDCAVNPNPTPKDLAVIAINSADTAAAFGFDPRVAMLSYSTLGSGAGPDVAAVTEAIAIVREKRPDIKVEGPLQYDASIDPSIAGVKIKGENPVAGKANVFIFPDLNTGNNTYKAVQQSTGTVAMGPVIQGFTKPVNDLSRGCTVLDIINTVTITSIQAQFDKKKAN</sequence>